<keyword evidence="1" id="KW-0732">Signal</keyword>
<feature type="signal peptide" evidence="1">
    <location>
        <begin position="1"/>
        <end position="20"/>
    </location>
</feature>
<accession>A0ABT0C1G8</accession>
<gene>
    <name evidence="2" type="ORF">MUN53_09130</name>
</gene>
<dbReference type="RefSeq" id="WP_022455244.1">
    <property type="nucleotide sequence ID" value="NZ_JAKZMM010000020.1"/>
</dbReference>
<comment type="caution">
    <text evidence="2">The sequence shown here is derived from an EMBL/GenBank/DDBJ whole genome shotgun (WGS) entry which is preliminary data.</text>
</comment>
<organism evidence="2 3">
    <name type="scientific">Parabacteroides faecalis</name>
    <dbReference type="NCBI Taxonomy" id="2924040"/>
    <lineage>
        <taxon>Bacteria</taxon>
        <taxon>Pseudomonadati</taxon>
        <taxon>Bacteroidota</taxon>
        <taxon>Bacteroidia</taxon>
        <taxon>Bacteroidales</taxon>
        <taxon>Tannerellaceae</taxon>
        <taxon>Parabacteroides</taxon>
    </lineage>
</organism>
<keyword evidence="3" id="KW-1185">Reference proteome</keyword>
<dbReference type="Proteomes" id="UP001165444">
    <property type="component" value="Unassembled WGS sequence"/>
</dbReference>
<protein>
    <submittedName>
        <fullName evidence="2">Uncharacterized protein</fullName>
    </submittedName>
</protein>
<dbReference type="EMBL" id="JAKZMM010000020">
    <property type="protein sequence ID" value="MCJ2380770.1"/>
    <property type="molecule type" value="Genomic_DNA"/>
</dbReference>
<feature type="chain" id="PRO_5045798248" evidence="1">
    <location>
        <begin position="21"/>
        <end position="125"/>
    </location>
</feature>
<sequence>MKRLGLFVAAVLMSATVSFANNKKIPFSANTYQLSCYLQLTSDQVREVENINEYFHEMQKASLRASEDQKEVKMQKAIYSNLKLMKKVLNRDQYRKYVALINVTNNNNRLAGFDVAPDSYLADNK</sequence>
<evidence type="ECO:0000313" key="2">
    <source>
        <dbReference type="EMBL" id="MCJ2380770.1"/>
    </source>
</evidence>
<reference evidence="2 3" key="1">
    <citation type="submission" date="2022-03" db="EMBL/GenBank/DDBJ databases">
        <title>Parabacteroides sp. nov. isolated from swine feces.</title>
        <authorList>
            <person name="Bak J.E."/>
        </authorList>
    </citation>
    <scope>NUCLEOTIDE SEQUENCE [LARGE SCALE GENOMIC DNA]</scope>
    <source>
        <strain evidence="2 3">AGMB00274</strain>
    </source>
</reference>
<evidence type="ECO:0000313" key="3">
    <source>
        <dbReference type="Proteomes" id="UP001165444"/>
    </source>
</evidence>
<proteinExistence type="predicted"/>
<name>A0ABT0C1G8_9BACT</name>
<evidence type="ECO:0000256" key="1">
    <source>
        <dbReference type="SAM" id="SignalP"/>
    </source>
</evidence>